<dbReference type="InterPro" id="IPR000326">
    <property type="entry name" value="PAP2/HPO"/>
</dbReference>
<keyword evidence="1" id="KW-0472">Membrane</keyword>
<sequence>MLTQKQRYFLAAMVILALLSVVIFTMEVKGNGKPAIDRWANQFVADIEGTSIEAIFRWVTELGSSIALYTIAIIFGLVLWLYFKDLIAGIMLVLGVAVGYGANFLIKHLVERERPRILESVDGTGLSYPSGHAMVSMVTYGLLIYFLIGKLNNMKTAIWMIASGMVLILLIGFSRYILRVHYLTDVVAGFSFGILVVVIWLSIYHWVKKRK</sequence>
<keyword evidence="4" id="KW-1185">Reference proteome</keyword>
<dbReference type="Pfam" id="PF01569">
    <property type="entry name" value="PAP2"/>
    <property type="match status" value="1"/>
</dbReference>
<dbReference type="PANTHER" id="PTHR14969:SF13">
    <property type="entry name" value="AT30094P"/>
    <property type="match status" value="1"/>
</dbReference>
<organism evidence="3 4">
    <name type="scientific">Thalassobacillus cyri</name>
    <dbReference type="NCBI Taxonomy" id="571932"/>
    <lineage>
        <taxon>Bacteria</taxon>
        <taxon>Bacillati</taxon>
        <taxon>Bacillota</taxon>
        <taxon>Bacilli</taxon>
        <taxon>Bacillales</taxon>
        <taxon>Bacillaceae</taxon>
        <taxon>Thalassobacillus</taxon>
    </lineage>
</organism>
<accession>A0A1H4GLS5</accession>
<protein>
    <submittedName>
        <fullName evidence="3">Undecaprenyl-diphosphatase</fullName>
    </submittedName>
</protein>
<dbReference type="STRING" id="571932.SAMN05421743_11662"/>
<dbReference type="Gene3D" id="1.20.144.10">
    <property type="entry name" value="Phosphatidic acid phosphatase type 2/haloperoxidase"/>
    <property type="match status" value="2"/>
</dbReference>
<proteinExistence type="predicted"/>
<dbReference type="SMART" id="SM00014">
    <property type="entry name" value="acidPPc"/>
    <property type="match status" value="1"/>
</dbReference>
<evidence type="ECO:0000313" key="3">
    <source>
        <dbReference type="EMBL" id="SEB09592.1"/>
    </source>
</evidence>
<feature type="transmembrane region" description="Helical" evidence="1">
    <location>
        <begin position="90"/>
        <end position="110"/>
    </location>
</feature>
<feature type="transmembrane region" description="Helical" evidence="1">
    <location>
        <begin position="7"/>
        <end position="26"/>
    </location>
</feature>
<feature type="transmembrane region" description="Helical" evidence="1">
    <location>
        <begin position="190"/>
        <end position="207"/>
    </location>
</feature>
<name>A0A1H4GLS5_9BACI</name>
<dbReference type="InterPro" id="IPR036938">
    <property type="entry name" value="PAP2/HPO_sf"/>
</dbReference>
<gene>
    <name evidence="3" type="ORF">SAMN05421743_11662</name>
</gene>
<evidence type="ECO:0000259" key="2">
    <source>
        <dbReference type="SMART" id="SM00014"/>
    </source>
</evidence>
<dbReference type="CDD" id="cd03392">
    <property type="entry name" value="PAP2_like_2"/>
    <property type="match status" value="1"/>
</dbReference>
<evidence type="ECO:0000256" key="1">
    <source>
        <dbReference type="SAM" id="Phobius"/>
    </source>
</evidence>
<dbReference type="PANTHER" id="PTHR14969">
    <property type="entry name" value="SPHINGOSINE-1-PHOSPHATE PHOSPHOHYDROLASE"/>
    <property type="match status" value="1"/>
</dbReference>
<feature type="transmembrane region" description="Helical" evidence="1">
    <location>
        <begin position="130"/>
        <end position="148"/>
    </location>
</feature>
<keyword evidence="1" id="KW-1133">Transmembrane helix</keyword>
<dbReference type="Proteomes" id="UP000198584">
    <property type="component" value="Unassembled WGS sequence"/>
</dbReference>
<evidence type="ECO:0000313" key="4">
    <source>
        <dbReference type="Proteomes" id="UP000198584"/>
    </source>
</evidence>
<keyword evidence="1" id="KW-0812">Transmembrane</keyword>
<feature type="domain" description="Phosphatidic acid phosphatase type 2/haloperoxidase" evidence="2">
    <location>
        <begin position="88"/>
        <end position="201"/>
    </location>
</feature>
<dbReference type="RefSeq" id="WP_093046092.1">
    <property type="nucleotide sequence ID" value="NZ_FNQR01000016.1"/>
</dbReference>
<feature type="transmembrane region" description="Helical" evidence="1">
    <location>
        <begin position="66"/>
        <end position="83"/>
    </location>
</feature>
<dbReference type="SUPFAM" id="SSF48317">
    <property type="entry name" value="Acid phosphatase/Vanadium-dependent haloperoxidase"/>
    <property type="match status" value="1"/>
</dbReference>
<dbReference type="AlphaFoldDB" id="A0A1H4GLS5"/>
<dbReference type="OrthoDB" id="9789113at2"/>
<feature type="transmembrane region" description="Helical" evidence="1">
    <location>
        <begin position="157"/>
        <end position="178"/>
    </location>
</feature>
<dbReference type="EMBL" id="FNQR01000016">
    <property type="protein sequence ID" value="SEB09592.1"/>
    <property type="molecule type" value="Genomic_DNA"/>
</dbReference>
<reference evidence="3 4" key="1">
    <citation type="submission" date="2016-10" db="EMBL/GenBank/DDBJ databases">
        <authorList>
            <person name="de Groot N.N."/>
        </authorList>
    </citation>
    <scope>NUCLEOTIDE SEQUENCE [LARGE SCALE GENOMIC DNA]</scope>
    <source>
        <strain evidence="3 4">CCM7597</strain>
    </source>
</reference>